<dbReference type="InterPro" id="IPR002305">
    <property type="entry name" value="aa-tRNA-synth_Ic"/>
</dbReference>
<keyword evidence="2 9" id="KW-0436">Ligase</keyword>
<dbReference type="SUPFAM" id="SSF52374">
    <property type="entry name" value="Nucleotidylyl transferase"/>
    <property type="match status" value="1"/>
</dbReference>
<dbReference type="GO" id="GO:0005524">
    <property type="term" value="F:ATP binding"/>
    <property type="evidence" value="ECO:0007669"/>
    <property type="project" value="UniProtKB-KW"/>
</dbReference>
<comment type="similarity">
    <text evidence="9">Belongs to the class-I aminoacyl-tRNA synthetase family.</text>
</comment>
<comment type="catalytic activity">
    <reaction evidence="7">
        <text>tRNA(Tyr) + L-tyrosine + ATP = L-tyrosyl-tRNA(Tyr) + AMP + diphosphate + H(+)</text>
        <dbReference type="Rhea" id="RHEA:10220"/>
        <dbReference type="Rhea" id="RHEA-COMP:9706"/>
        <dbReference type="Rhea" id="RHEA-COMP:9707"/>
        <dbReference type="ChEBI" id="CHEBI:15378"/>
        <dbReference type="ChEBI" id="CHEBI:30616"/>
        <dbReference type="ChEBI" id="CHEBI:33019"/>
        <dbReference type="ChEBI" id="CHEBI:58315"/>
        <dbReference type="ChEBI" id="CHEBI:78442"/>
        <dbReference type="ChEBI" id="CHEBI:78536"/>
        <dbReference type="ChEBI" id="CHEBI:456215"/>
        <dbReference type="EC" id="6.1.1.1"/>
    </reaction>
</comment>
<dbReference type="RefSeq" id="WP_111500310.1">
    <property type="nucleotide sequence ID" value="NZ_QKYN01000035.1"/>
</dbReference>
<sequence>MPHTPPSTTLDASADALLTVLRTQPDLREGPALDAVLRLLAERRTMDLTDLAPARQAELVHARAVRLLPGAGRLAELLESARAANRPLTVKFGIDPTAADVHLGHAVPMILASRFQRMGHRVVFIVGDVTARIGDPSGRSADRPALTEEDVRRNLAGYRRQVAPFFDFDRADFRFNSEWLATLPLPEFLGVLQRLPVSAALQREDFRTRLAAGGGLTLAELVYSVVMALDSVEVAADVELGGLDQLLNLQMCRRVMENAGQEPEVVVATGLIEGTDGSGAKMSKSQGNYVALGAGPDDVFGRLMSAADRLLPDYLRALTELLEPEVELLLAAVADRTVHPLGVKTLLASDVTATIHGLDAAAAARAGFRARFSARRFSEAPGLPVVDAAEHATTTVGELLARVVGVVAGLKQVRRVAEAGGLRLVVEDAAGGQRVTTLTSADADRSVGALLTAHPAAPGGTGSRVFLRCGRSVVELT</sequence>
<evidence type="ECO:0000313" key="11">
    <source>
        <dbReference type="Proteomes" id="UP000248889"/>
    </source>
</evidence>
<evidence type="ECO:0000256" key="6">
    <source>
        <dbReference type="ARBA" id="ARBA00023146"/>
    </source>
</evidence>
<dbReference type="GO" id="GO:0005829">
    <property type="term" value="C:cytosol"/>
    <property type="evidence" value="ECO:0007669"/>
    <property type="project" value="TreeGrafter"/>
</dbReference>
<dbReference type="AlphaFoldDB" id="A0A2X0K9Q5"/>
<keyword evidence="4 9" id="KW-0067">ATP-binding</keyword>
<organism evidence="10 11">
    <name type="scientific">Streptacidiphilus pinicola</name>
    <dbReference type="NCBI Taxonomy" id="2219663"/>
    <lineage>
        <taxon>Bacteria</taxon>
        <taxon>Bacillati</taxon>
        <taxon>Actinomycetota</taxon>
        <taxon>Actinomycetes</taxon>
        <taxon>Kitasatosporales</taxon>
        <taxon>Streptomycetaceae</taxon>
        <taxon>Streptacidiphilus</taxon>
    </lineage>
</organism>
<dbReference type="InterPro" id="IPR014729">
    <property type="entry name" value="Rossmann-like_a/b/a_fold"/>
</dbReference>
<reference evidence="10 11" key="1">
    <citation type="submission" date="2018-06" db="EMBL/GenBank/DDBJ databases">
        <title>Streptacidiphilus pinicola sp. nov., isolated from pine grove soil.</title>
        <authorList>
            <person name="Roh S.G."/>
            <person name="Park S."/>
            <person name="Kim M.-K."/>
            <person name="Yun B.-R."/>
            <person name="Park J."/>
            <person name="Kim M.J."/>
            <person name="Kim Y.S."/>
            <person name="Kim S.B."/>
        </authorList>
    </citation>
    <scope>NUCLEOTIDE SEQUENCE [LARGE SCALE GENOMIC DNA]</scope>
    <source>
        <strain evidence="10 11">MMS16-CNU450</strain>
    </source>
</reference>
<keyword evidence="5 9" id="KW-0648">Protein biosynthesis</keyword>
<dbReference type="Gene3D" id="3.40.50.620">
    <property type="entry name" value="HUPs"/>
    <property type="match status" value="1"/>
</dbReference>
<comment type="caution">
    <text evidence="10">The sequence shown here is derived from an EMBL/GenBank/DDBJ whole genome shotgun (WGS) entry which is preliminary data.</text>
</comment>
<dbReference type="GO" id="GO:0004831">
    <property type="term" value="F:tyrosine-tRNA ligase activity"/>
    <property type="evidence" value="ECO:0007669"/>
    <property type="project" value="UniProtKB-UniRule"/>
</dbReference>
<dbReference type="EC" id="6.1.1.1" evidence="1 8"/>
<dbReference type="EMBL" id="QKYN01000035">
    <property type="protein sequence ID" value="RAG85995.1"/>
    <property type="molecule type" value="Genomic_DNA"/>
</dbReference>
<dbReference type="PROSITE" id="PS00178">
    <property type="entry name" value="AA_TRNA_LIGASE_I"/>
    <property type="match status" value="1"/>
</dbReference>
<evidence type="ECO:0000256" key="1">
    <source>
        <dbReference type="ARBA" id="ARBA00013160"/>
    </source>
</evidence>
<evidence type="ECO:0000256" key="7">
    <source>
        <dbReference type="ARBA" id="ARBA00048248"/>
    </source>
</evidence>
<dbReference type="Gene3D" id="1.10.240.10">
    <property type="entry name" value="Tyrosyl-Transfer RNA Synthetase"/>
    <property type="match status" value="1"/>
</dbReference>
<keyword evidence="3 9" id="KW-0547">Nucleotide-binding</keyword>
<name>A0A2X0K9Q5_9ACTN</name>
<dbReference type="InterPro" id="IPR024088">
    <property type="entry name" value="Tyr-tRNA-ligase_bac-type"/>
</dbReference>
<dbReference type="Proteomes" id="UP000248889">
    <property type="component" value="Unassembled WGS sequence"/>
</dbReference>
<evidence type="ECO:0000256" key="8">
    <source>
        <dbReference type="NCBIfam" id="TIGR00234"/>
    </source>
</evidence>
<evidence type="ECO:0000313" key="10">
    <source>
        <dbReference type="EMBL" id="RAG85995.1"/>
    </source>
</evidence>
<evidence type="ECO:0000256" key="3">
    <source>
        <dbReference type="ARBA" id="ARBA00022741"/>
    </source>
</evidence>
<dbReference type="NCBIfam" id="TIGR00234">
    <property type="entry name" value="tyrS"/>
    <property type="match status" value="1"/>
</dbReference>
<dbReference type="PANTHER" id="PTHR11766:SF1">
    <property type="entry name" value="TYROSINE--TRNA LIGASE"/>
    <property type="match status" value="1"/>
</dbReference>
<proteinExistence type="inferred from homology"/>
<gene>
    <name evidence="10" type="primary">tyrS</name>
    <name evidence="10" type="ORF">DN069_08810</name>
</gene>
<dbReference type="InterPro" id="IPR002307">
    <property type="entry name" value="Tyr-tRNA-ligase"/>
</dbReference>
<dbReference type="PANTHER" id="PTHR11766">
    <property type="entry name" value="TYROSYL-TRNA SYNTHETASE"/>
    <property type="match status" value="1"/>
</dbReference>
<keyword evidence="6 9" id="KW-0030">Aminoacyl-tRNA synthetase</keyword>
<evidence type="ECO:0000256" key="5">
    <source>
        <dbReference type="ARBA" id="ARBA00022917"/>
    </source>
</evidence>
<protein>
    <recommendedName>
        <fullName evidence="1 8">Tyrosine--tRNA ligase</fullName>
        <ecNumber evidence="1 8">6.1.1.1</ecNumber>
    </recommendedName>
</protein>
<dbReference type="PRINTS" id="PR01040">
    <property type="entry name" value="TRNASYNTHTYR"/>
</dbReference>
<evidence type="ECO:0000256" key="2">
    <source>
        <dbReference type="ARBA" id="ARBA00022598"/>
    </source>
</evidence>
<accession>A0A2X0K9Q5</accession>
<dbReference type="InterPro" id="IPR001412">
    <property type="entry name" value="aa-tRNA-synth_I_CS"/>
</dbReference>
<dbReference type="GO" id="GO:0006437">
    <property type="term" value="P:tyrosyl-tRNA aminoacylation"/>
    <property type="evidence" value="ECO:0007669"/>
    <property type="project" value="UniProtKB-UniRule"/>
</dbReference>
<keyword evidence="11" id="KW-1185">Reference proteome</keyword>
<dbReference type="OrthoDB" id="9804243at2"/>
<evidence type="ECO:0000256" key="4">
    <source>
        <dbReference type="ARBA" id="ARBA00022840"/>
    </source>
</evidence>
<dbReference type="Pfam" id="PF00579">
    <property type="entry name" value="tRNA-synt_1b"/>
    <property type="match status" value="1"/>
</dbReference>
<evidence type="ECO:0000256" key="9">
    <source>
        <dbReference type="RuleBase" id="RU363036"/>
    </source>
</evidence>